<feature type="domain" description="DUF6879" evidence="1">
    <location>
        <begin position="12"/>
        <end position="171"/>
    </location>
</feature>
<dbReference type="Pfam" id="PF21806">
    <property type="entry name" value="DUF6879"/>
    <property type="match status" value="1"/>
</dbReference>
<comment type="caution">
    <text evidence="2">The sequence shown here is derived from an EMBL/GenBank/DDBJ whole genome shotgun (WGS) entry which is preliminary data.</text>
</comment>
<evidence type="ECO:0000313" key="2">
    <source>
        <dbReference type="EMBL" id="OXR44485.1"/>
    </source>
</evidence>
<dbReference type="AlphaFoldDB" id="A0A231H6K7"/>
<sequence length="173" mass="19905">MLLRPNTEPDLWSNLFRELTRSAFHLEVRDEYHVPDEESRVRAFLAGEPAPYSHTPWQDLMRETTARGVTVSRVRVVTEPHSDYQRWLLSVTGSNIDAGEDIRYVPRHIAGQVPPDDWWLMDAQRVVYNLTDSAGAPAGGLAVTTDPEIVEYCLRVRERLWKLAIPYAEYAKQ</sequence>
<dbReference type="Proteomes" id="UP000215506">
    <property type="component" value="Unassembled WGS sequence"/>
</dbReference>
<gene>
    <name evidence="2" type="ORF">B7C42_03274</name>
</gene>
<accession>A0A231H6K7</accession>
<evidence type="ECO:0000313" key="3">
    <source>
        <dbReference type="Proteomes" id="UP000215506"/>
    </source>
</evidence>
<dbReference type="InterPro" id="IPR049244">
    <property type="entry name" value="DUF6879"/>
</dbReference>
<reference evidence="2 3" key="1">
    <citation type="submission" date="2017-07" db="EMBL/GenBank/DDBJ databases">
        <title>First draft Genome Sequence of Nocardia cerradoensis isolated from human infection.</title>
        <authorList>
            <person name="Carrasco G."/>
        </authorList>
    </citation>
    <scope>NUCLEOTIDE SEQUENCE [LARGE SCALE GENOMIC DNA]</scope>
    <source>
        <strain evidence="2 3">CNM20130759</strain>
    </source>
</reference>
<protein>
    <recommendedName>
        <fullName evidence="1">DUF6879 domain-containing protein</fullName>
    </recommendedName>
</protein>
<evidence type="ECO:0000259" key="1">
    <source>
        <dbReference type="Pfam" id="PF21806"/>
    </source>
</evidence>
<proteinExistence type="predicted"/>
<organism evidence="2 3">
    <name type="scientific">Nocardia cerradoensis</name>
    <dbReference type="NCBI Taxonomy" id="85688"/>
    <lineage>
        <taxon>Bacteria</taxon>
        <taxon>Bacillati</taxon>
        <taxon>Actinomycetota</taxon>
        <taxon>Actinomycetes</taxon>
        <taxon>Mycobacteriales</taxon>
        <taxon>Nocardiaceae</taxon>
        <taxon>Nocardia</taxon>
    </lineage>
</organism>
<name>A0A231H6K7_9NOCA</name>
<dbReference type="RefSeq" id="WP_094025798.1">
    <property type="nucleotide sequence ID" value="NZ_NGAF01000006.1"/>
</dbReference>
<dbReference type="EMBL" id="NGAF01000006">
    <property type="protein sequence ID" value="OXR44485.1"/>
    <property type="molecule type" value="Genomic_DNA"/>
</dbReference>
<keyword evidence="3" id="KW-1185">Reference proteome</keyword>